<dbReference type="Gene3D" id="3.10.490.20">
    <property type="match status" value="1"/>
</dbReference>
<dbReference type="GO" id="GO:0005874">
    <property type="term" value="C:microtubule"/>
    <property type="evidence" value="ECO:0007669"/>
    <property type="project" value="UniProtKB-KW"/>
</dbReference>
<dbReference type="FunFam" id="1.10.8.710:FF:000003">
    <property type="entry name" value="Dynein axonemal heavy chain 5"/>
    <property type="match status" value="1"/>
</dbReference>
<keyword evidence="7" id="KW-0067">ATP-binding</keyword>
<dbReference type="InterPro" id="IPR043157">
    <property type="entry name" value="Dynein_AAA1S"/>
</dbReference>
<reference evidence="26" key="1">
    <citation type="submission" date="2015-07" db="EMBL/GenBank/DDBJ databases">
        <title>Adaptation to a free-living lifestyle via gene acquisitions in the diplomonad Trepomonas sp. PC1.</title>
        <authorList>
            <person name="Xu F."/>
            <person name="Jerlstrom-Hultqvist J."/>
            <person name="Kolisko M."/>
            <person name="Simpson A.G.B."/>
            <person name="Roger A.J."/>
            <person name="Svard S.G."/>
            <person name="Andersson J.O."/>
        </authorList>
    </citation>
    <scope>NUCLEOTIDE SEQUENCE</scope>
    <source>
        <strain evidence="26">PC1</strain>
    </source>
</reference>
<dbReference type="Gene3D" id="3.20.180.20">
    <property type="entry name" value="Dynein heavy chain, N-terminal domain 2"/>
    <property type="match status" value="1"/>
</dbReference>
<evidence type="ECO:0000256" key="5">
    <source>
        <dbReference type="ARBA" id="ARBA00022737"/>
    </source>
</evidence>
<keyword evidence="10" id="KW-0969">Cilium</keyword>
<dbReference type="Gene3D" id="1.20.920.20">
    <property type="match status" value="1"/>
</dbReference>
<dbReference type="Pfam" id="PF17857">
    <property type="entry name" value="AAA_lid_1"/>
    <property type="match status" value="1"/>
</dbReference>
<dbReference type="InterPro" id="IPR041466">
    <property type="entry name" value="Dynein_AAA5_ext"/>
</dbReference>
<dbReference type="InterPro" id="IPR042222">
    <property type="entry name" value="Dynein_2_N"/>
</dbReference>
<evidence type="ECO:0000259" key="20">
    <source>
        <dbReference type="Pfam" id="PF12780"/>
    </source>
</evidence>
<evidence type="ECO:0000259" key="19">
    <source>
        <dbReference type="Pfam" id="PF12777"/>
    </source>
</evidence>
<dbReference type="InterPro" id="IPR024317">
    <property type="entry name" value="Dynein_heavy_chain_D4_dom"/>
</dbReference>
<feature type="domain" description="Dynein heavy chain 3 AAA+ lid" evidence="23">
    <location>
        <begin position="1437"/>
        <end position="1519"/>
    </location>
</feature>
<evidence type="ECO:0000256" key="6">
    <source>
        <dbReference type="ARBA" id="ARBA00022741"/>
    </source>
</evidence>
<dbReference type="InterPro" id="IPR042219">
    <property type="entry name" value="AAA_lid_11_sf"/>
</dbReference>
<protein>
    <submittedName>
        <fullName evidence="26">Dynein heavy chain</fullName>
    </submittedName>
</protein>
<dbReference type="Gene3D" id="1.20.1270.280">
    <property type="match status" value="1"/>
</dbReference>
<feature type="non-terminal residue" evidence="26">
    <location>
        <position position="1"/>
    </location>
</feature>
<feature type="region of interest" description="Disordered" evidence="15">
    <location>
        <begin position="2826"/>
        <end position="2866"/>
    </location>
</feature>
<evidence type="ECO:0000256" key="8">
    <source>
        <dbReference type="ARBA" id="ARBA00023017"/>
    </source>
</evidence>
<keyword evidence="12" id="KW-0206">Cytoskeleton</keyword>
<dbReference type="Gene3D" id="1.10.8.720">
    <property type="entry name" value="Region D6 of dynein motor"/>
    <property type="match status" value="1"/>
</dbReference>
<dbReference type="Pfam" id="PF18199">
    <property type="entry name" value="Dynein_C"/>
    <property type="match status" value="1"/>
</dbReference>
<dbReference type="InterPro" id="IPR026983">
    <property type="entry name" value="DHC"/>
</dbReference>
<dbReference type="InterPro" id="IPR035699">
    <property type="entry name" value="AAA_6"/>
</dbReference>
<dbReference type="SUPFAM" id="SSF52540">
    <property type="entry name" value="P-loop containing nucleoside triphosphate hydrolases"/>
    <property type="match status" value="4"/>
</dbReference>
<dbReference type="GO" id="GO:0008569">
    <property type="term" value="F:minus-end-directed microtubule motor activity"/>
    <property type="evidence" value="ECO:0007669"/>
    <property type="project" value="InterPro"/>
</dbReference>
<feature type="domain" description="Dynein heavy chain coiled coil stalk" evidence="19">
    <location>
        <begin position="1880"/>
        <end position="2237"/>
    </location>
</feature>
<dbReference type="Gene3D" id="1.10.8.1220">
    <property type="match status" value="1"/>
</dbReference>
<dbReference type="GO" id="GO:0045505">
    <property type="term" value="F:dynein intermediate chain binding"/>
    <property type="evidence" value="ECO:0007669"/>
    <property type="project" value="InterPro"/>
</dbReference>
<dbReference type="Gene3D" id="6.10.140.1060">
    <property type="match status" value="1"/>
</dbReference>
<evidence type="ECO:0000256" key="13">
    <source>
        <dbReference type="ARBA" id="ARBA00023273"/>
    </source>
</evidence>
<feature type="domain" description="Dynein heavy chain AAA lid" evidence="24">
    <location>
        <begin position="2948"/>
        <end position="3110"/>
    </location>
</feature>
<sequence>SLYNDVITTISGYNDQLWQQLDFDEIQRKVSDEFMPKQMKLPRQMKDWPAYLELDDVIKDFATVLPLFTGLKRSFIKQRHWDRLVEITKKESIKKFIPDAEGVCLAKLSDLMECNPVDFADDIEEITIAAEKEEKIEATFNKVKDKFKEAKFQFSNFKNRGLLILESSTTSELVTDLEEQQMILSSLKSNRFNKPFVAEISQWVQFLSTLDETLILWLQVQQNWIYLEAVFASGDIARQLPAEAKRFGNIDKNWIKIMQTAQANPKCIDLTSRDDTLKSLLPYLLIELEKCQKSLSGYLEQKRNLFPRFYFCSDAVLLEILGQQSEPTNIQHHLLSIFDSVSRVQFGAGAKKNNIIALFDKTGEKVELSQAVVAVGNIEDWLNKLIWVMQASLKDIARQAASDLNKPNLKGMIEELFRTQPAQITLLCVQIVWTLWCEQYFRNTKDRKMLGDTTNKIQQLMKILIEITRDRTIVGGNRTNVETLITIHVHQQDVFSELTNNKQEPDKIVKSVSDFDWLKQTRFYWNTDLDTCRIQITDIDFTYNYEYLGINERLVITPLTDRCYITLAQAIGLYLGGAPAGPAGTGKTETVKDLGKSLGMFVVVFNCSDQMDYKGLGKIFRGIAQSGCFGDFDEFNRIELDVMSVAAQQISCILNAIKEKKKQFLYTDGCMVSLLQSAAYFITMNPGYAGRQELLENLKALFRSVAMMVPDRELIIRVKLASAGFEKATDLSKKFFQLYKLCTEQLSRQTHYDFGLRNILSVLRTCGQQLRDGQASSIKQSEADILMRVLIDMNRSKLVDEDIPLYYSLTKDLFVSGNVVAVEYPGLKPAIRTMTDKLGILWNNPKDTAKENAWHISVEQFYETHNVRHGIMILGPTMAGKSATIYTLAKVMAEMNADKKKCTVIKMNPKAITAPQMFGILNSQTGDWTDGIFSAIWRKCCKRDGEYFWITLNGPVDAVWIENLNTVLDDNKTLTLANSDRIPMSKTLKLIFEVDSLDNASPATVSRAGMIYMSGFSAYGWRLMYKSWIKDWPADKQAILDQMLDQSGLIDELYKQLDIKFKPVFVGPQLGVVRQLLQLLTSMVYDGCGMESKLEDVSHKELLQEAISQGTCFVTEGFCNAQQAQNQFIATCAGQLIGGMPADMMKKCIFFCLMWSFGAILDLDDRRSLQKFLFEDPTAKAAQLQPPHLKNNTDFIFNYFVNDQGNWQEWAQVVPNYQYPKDHDPPFSNILVPTVDNTCINYLLTKLDRAQFNTLLTGEAGSGKTQNIFTYLGQKNKDEYGINNINFSSATTMGILQTNIDSFVDKRQGFIYGPPNGKKGIVFIDEVNIPRINEWNDQPTNELTRQIIEERGFYALNKPGEFHTLQDLTFITAMPLPGGGRNDIPARLKSHFSIFNVNLPAPDQLDLIFSTIIKGHFQQSRGFADDVCLVAEKLVAATRKLWTATKVKMLPTPAKFHYIFNLRDMSRITQGFINNTKDEIKQVPELIHQWTNECYRVLPDKFTNQEDINWFDNQIIQVAREELGESLSAEVQNYVQQGGENKYIYFCDFMREAPEEIPDGVELADIIPKIYEPIYNKSAVVEKITGYQKKYNEDPINKTAVKLDLALFDSAIMHIIRISRIIRTPKAHSLLVGVGGSGKQSCAKIASYIAGYKVDGLKIERNYGIPQLDEDLKRIYRTAGQTGRGVSFIFTDNDIKDEIFLERINNILTMGELPSLFNKEEKEEITQIVRGPFKKQYPKGADTTDILWNYFIARAKNNLHVILCFSPVGDKFRTRARKFPGLISGCTIDWFLPWSKSALEEVADKKFKGFTIKTSSDQTIPNLVQHFANVHNMMTEITQRYFEVYRKQTYVTPKSYLSFLDTFKKMYLSKYDELMQSYTRLKSGLDKLESAAQQVAEMRVQLEKEEKNLQVAQVEVNVKMAEIDVKKKEAGKIKAEVQKVVDECAEKARVVKMNTDQAEEGKAIAEPQKIEAEEALNSIEQSAINNLVKLDNPPPIIQRIFDCVMILLSEKVDKVQFDDVFNATGKCESMNAIKPSWSSSQAVGKKPGFFNRLIGFEKDAVTDEQCELIRAYTEKQSDMVEKTAAERAFKQVVGLHSWCKCLVKYHYIMNDFIPIQNKVIELNQQLAIANAAKEKAEAELAVKQAALDELQKQFDIADGNRRGLQEKAEKTAARLTAAANLIKGLSGERKRWGEQLRDLDQAILNLVGDVALSSAFLSYCGPFNQQYRELLIHQVWMKDIQEKKLPHTKNIDNTLIQFLTNEANIGNWRLKGLPTDDLSTQNALIVTTSTRYPLLIDPQGQAGIWIKQMFPGAKIVNQNNKMFRQIMEDSLEMGTPVLIEDVEEELDPVLDPILEKNYSKSGRGLQINFGNKNVSFDPNFNLFIATKLPRPRYSPETYAKTSVIDFTVTFGGLEAQLLARTVGIERKELEEQRKKLLKEVNENKRKALELEESLLARLSATQGNLLDDDELVIVLQKTKQTTDYVNSQLAIAAETEQNINQMRENYLPVATRGSNLYFLITDMQLVNNMYQTSLKQFLELFDASIYEAPQNPIASKRIDAVKEYMTLKIYKFISRGLYEKDKPLFTLNLCLKIDMKDQKISQQEFMIFVRAGAALDSVSKQRPQSYTQMTDSTWYNIMALSQLPFFSQLPSQIADNEQVWKQPWYDQENPEQLPIPEYDMLNNKETKKENRFRKLLLIRCVREDRAMLATTDYINECLGEAFTDTYTSNYDDILVNEINPSIPICFLLSLGSDPTGQLEIIAKKRKIELKPISMGQGQEPLARKLISESMAHGGWVVINNSHLSIKFMNEIENMVNDIKERYRKAQGTLDENQTNNPEEQEQVEGKKKDDIPKEDDAQRKAAEAEAQQSVLMGTGGIFSLLTPKQGPHPDFRLVLTTEPHPNFPIGLLQKSIKLTNDLPSGMRAGLKRTYAQLTQDTLDSVDKPQFWLPLVYAIAFIHSTIIERKKYGPLGWCIKYEFGSHDYNASVQFLQSYLYALDPRKAPIAQQISYPTIRYMISEVHYGGRITDDYDRRLMNTYAYEWINAVVTQPNFYFSPQVKYTTPYHENLQLLSQPISQNPALFNIQHVRDYIQNKVPTIDTPMIFRMHPNAEITFRLNETNSVLFQLLQMQPKEGGATKGGATREETVLQKAKQMLQKMPEDFQMKTTVKRILAAMDPSTNLDPKDKKPRPPLNVFLEQELYRIQKVLSLVKGTLKDLDMAIAGTIIMTEHLQDTLDAIYDARVPKKWLAVSWELYSLGSWQGDLIRRIVQFQEWLKCEKTGEPNAFWLSGFFNPTGFLTSVKQKITRSQAGWALDKVNIVTTVLKQEISTQEEVKNVQPPRRGVYIYGLFLEGASWNKNKDILADPLPKQLFCPLPILSVDAQDQNADVVPTKNQLKKYECPCYKTPFRTGLNFIFPVWLNTDKDPNEWTLKGTALLCSKE</sequence>
<evidence type="ECO:0000256" key="15">
    <source>
        <dbReference type="SAM" id="MobiDB-lite"/>
    </source>
</evidence>
<evidence type="ECO:0000259" key="16">
    <source>
        <dbReference type="Pfam" id="PF03028"/>
    </source>
</evidence>
<dbReference type="FunFam" id="3.40.50.300:FF:000044">
    <property type="entry name" value="Dynein heavy chain 5, axonemal"/>
    <property type="match status" value="1"/>
</dbReference>
<dbReference type="Gene3D" id="1.20.140.100">
    <property type="entry name" value="Dynein heavy chain, N-terminal domain 2"/>
    <property type="match status" value="1"/>
</dbReference>
<keyword evidence="3" id="KW-0963">Cytoplasm</keyword>
<evidence type="ECO:0000313" key="26">
    <source>
        <dbReference type="EMBL" id="JAP96398.1"/>
    </source>
</evidence>
<dbReference type="Gene3D" id="3.40.50.300">
    <property type="entry name" value="P-loop containing nucleotide triphosphate hydrolases"/>
    <property type="match status" value="5"/>
</dbReference>
<dbReference type="FunFam" id="3.10.490.20:FF:000010">
    <property type="entry name" value="Dynein heavy chain, putative"/>
    <property type="match status" value="1"/>
</dbReference>
<dbReference type="GO" id="GO:0005930">
    <property type="term" value="C:axoneme"/>
    <property type="evidence" value="ECO:0007669"/>
    <property type="project" value="UniProtKB-SubCell"/>
</dbReference>
<dbReference type="InterPro" id="IPR027417">
    <property type="entry name" value="P-loop_NTPase"/>
</dbReference>
<dbReference type="InterPro" id="IPR004273">
    <property type="entry name" value="Dynein_heavy_D6_P-loop"/>
</dbReference>
<dbReference type="FunFam" id="3.20.180.20:FF:000001">
    <property type="entry name" value="Dynein axonemal heavy chain 5"/>
    <property type="match status" value="1"/>
</dbReference>
<dbReference type="Pfam" id="PF12780">
    <property type="entry name" value="AAA_8"/>
    <property type="match status" value="1"/>
</dbReference>
<feature type="compositionally biased region" description="Basic and acidic residues" evidence="15">
    <location>
        <begin position="2843"/>
        <end position="2863"/>
    </location>
</feature>
<evidence type="ECO:0000256" key="2">
    <source>
        <dbReference type="ARBA" id="ARBA00008887"/>
    </source>
</evidence>
<evidence type="ECO:0000259" key="23">
    <source>
        <dbReference type="Pfam" id="PF17857"/>
    </source>
</evidence>
<evidence type="ECO:0000259" key="25">
    <source>
        <dbReference type="Pfam" id="PF18199"/>
    </source>
</evidence>
<keyword evidence="6" id="KW-0547">Nucleotide-binding</keyword>
<accession>A0A146KJT8</accession>
<dbReference type="GO" id="GO:0007018">
    <property type="term" value="P:microtubule-based movement"/>
    <property type="evidence" value="ECO:0007669"/>
    <property type="project" value="InterPro"/>
</dbReference>
<keyword evidence="9 14" id="KW-0175">Coiled coil</keyword>
<feature type="domain" description="Dynein heavy chain AAA 5 extension" evidence="22">
    <location>
        <begin position="1141"/>
        <end position="1211"/>
    </location>
</feature>
<evidence type="ECO:0000256" key="11">
    <source>
        <dbReference type="ARBA" id="ARBA00023175"/>
    </source>
</evidence>
<evidence type="ECO:0000259" key="22">
    <source>
        <dbReference type="Pfam" id="PF17852"/>
    </source>
</evidence>
<dbReference type="Gene3D" id="1.10.8.710">
    <property type="match status" value="1"/>
</dbReference>
<evidence type="ECO:0000256" key="3">
    <source>
        <dbReference type="ARBA" id="ARBA00022490"/>
    </source>
</evidence>
<keyword evidence="4" id="KW-0493">Microtubule</keyword>
<dbReference type="InterPro" id="IPR035706">
    <property type="entry name" value="AAA_9"/>
</dbReference>
<dbReference type="GO" id="GO:0051959">
    <property type="term" value="F:dynein light intermediate chain binding"/>
    <property type="evidence" value="ECO:0007669"/>
    <property type="project" value="InterPro"/>
</dbReference>
<gene>
    <name evidence="26" type="ORF">TPC1_10283</name>
</gene>
<dbReference type="GO" id="GO:0030286">
    <property type="term" value="C:dynein complex"/>
    <property type="evidence" value="ECO:0007669"/>
    <property type="project" value="UniProtKB-KW"/>
</dbReference>
<evidence type="ECO:0000259" key="21">
    <source>
        <dbReference type="Pfam" id="PF12781"/>
    </source>
</evidence>
<feature type="coiled-coil region" evidence="14">
    <location>
        <begin position="2419"/>
        <end position="2457"/>
    </location>
</feature>
<feature type="domain" description="Dynein heavy chain hydrolytic ATP-binding dynein motor region" evidence="18">
    <location>
        <begin position="543"/>
        <end position="882"/>
    </location>
</feature>
<dbReference type="InterPro" id="IPR024743">
    <property type="entry name" value="Dynein_HC_stalk"/>
</dbReference>
<evidence type="ECO:0000256" key="4">
    <source>
        <dbReference type="ARBA" id="ARBA00022701"/>
    </source>
</evidence>
<evidence type="ECO:0000256" key="14">
    <source>
        <dbReference type="SAM" id="Coils"/>
    </source>
</evidence>
<name>A0A146KJT8_9EUKA</name>
<organism evidence="26">
    <name type="scientific">Trepomonas sp. PC1</name>
    <dbReference type="NCBI Taxonomy" id="1076344"/>
    <lineage>
        <taxon>Eukaryota</taxon>
        <taxon>Metamonada</taxon>
        <taxon>Diplomonadida</taxon>
        <taxon>Hexamitidae</taxon>
        <taxon>Hexamitinae</taxon>
        <taxon>Trepomonas</taxon>
    </lineage>
</organism>
<dbReference type="Pfam" id="PF12775">
    <property type="entry name" value="AAA_7"/>
    <property type="match status" value="1"/>
</dbReference>
<feature type="domain" description="Dynein heavy chain region D6 P-loop" evidence="16">
    <location>
        <begin position="2740"/>
        <end position="2820"/>
    </location>
</feature>
<keyword evidence="5" id="KW-0677">Repeat</keyword>
<dbReference type="InterPro" id="IPR042228">
    <property type="entry name" value="Dynein_linker_3"/>
</dbReference>
<comment type="subcellular location">
    <subcellularLocation>
        <location evidence="1">Cytoplasm</location>
        <location evidence="1">Cytoskeleton</location>
        <location evidence="1">Cilium axoneme</location>
    </subcellularLocation>
</comment>
<evidence type="ECO:0000259" key="18">
    <source>
        <dbReference type="Pfam" id="PF12774"/>
    </source>
</evidence>
<dbReference type="PANTHER" id="PTHR46961:SF19">
    <property type="entry name" value="DYNEIN HEAVY CHAIN 5, AXONEMAL"/>
    <property type="match status" value="1"/>
</dbReference>
<dbReference type="FunFam" id="1.20.140.100:FF:000003">
    <property type="entry name" value="Dynein, axonemal, heavy chain 5"/>
    <property type="match status" value="1"/>
</dbReference>
<dbReference type="Gene3D" id="1.10.287.2620">
    <property type="match status" value="1"/>
</dbReference>
<dbReference type="FunFam" id="3.40.50.300:FF:000049">
    <property type="entry name" value="Dynein, axonemal, heavy chain 5"/>
    <property type="match status" value="1"/>
</dbReference>
<dbReference type="Pfam" id="PF08393">
    <property type="entry name" value="DHC_N2"/>
    <property type="match status" value="1"/>
</dbReference>
<evidence type="ECO:0000256" key="12">
    <source>
        <dbReference type="ARBA" id="ARBA00023212"/>
    </source>
</evidence>
<dbReference type="FunFam" id="1.20.920.30:FF:000002">
    <property type="entry name" value="Dynein axonemal heavy chain 3"/>
    <property type="match status" value="1"/>
</dbReference>
<dbReference type="Pfam" id="PF18198">
    <property type="entry name" value="AAA_lid_11"/>
    <property type="match status" value="1"/>
</dbReference>
<feature type="coiled-coil region" evidence="14">
    <location>
        <begin position="1871"/>
        <end position="1922"/>
    </location>
</feature>
<feature type="domain" description="Dynein heavy chain linker" evidence="17">
    <location>
        <begin position="2"/>
        <end position="400"/>
    </location>
</feature>
<evidence type="ECO:0000256" key="10">
    <source>
        <dbReference type="ARBA" id="ARBA00023069"/>
    </source>
</evidence>
<evidence type="ECO:0000256" key="7">
    <source>
        <dbReference type="ARBA" id="ARBA00022840"/>
    </source>
</evidence>
<dbReference type="EMBL" id="GDID01000208">
    <property type="protein sequence ID" value="JAP96398.1"/>
    <property type="molecule type" value="Transcribed_RNA"/>
</dbReference>
<proteinExistence type="inferred from homology"/>
<dbReference type="PANTHER" id="PTHR46961">
    <property type="entry name" value="DYNEIN HEAVY CHAIN 1, AXONEMAL-LIKE PROTEIN"/>
    <property type="match status" value="1"/>
</dbReference>
<evidence type="ECO:0000256" key="1">
    <source>
        <dbReference type="ARBA" id="ARBA00004430"/>
    </source>
</evidence>
<dbReference type="InterPro" id="IPR043160">
    <property type="entry name" value="Dynein_C_barrel"/>
</dbReference>
<evidence type="ECO:0000259" key="24">
    <source>
        <dbReference type="Pfam" id="PF18198"/>
    </source>
</evidence>
<dbReference type="Pfam" id="PF12781">
    <property type="entry name" value="AAA_9"/>
    <property type="match status" value="1"/>
</dbReference>
<keyword evidence="11" id="KW-0505">Motor protein</keyword>
<comment type="similarity">
    <text evidence="2">Belongs to the dynein heavy chain family.</text>
</comment>
<dbReference type="Pfam" id="PF12777">
    <property type="entry name" value="MT"/>
    <property type="match status" value="1"/>
</dbReference>
<dbReference type="Gene3D" id="1.10.472.130">
    <property type="match status" value="1"/>
</dbReference>
<dbReference type="GO" id="GO:0005524">
    <property type="term" value="F:ATP binding"/>
    <property type="evidence" value="ECO:0007669"/>
    <property type="project" value="UniProtKB-KW"/>
</dbReference>
<dbReference type="Pfam" id="PF12774">
    <property type="entry name" value="AAA_6"/>
    <property type="match status" value="1"/>
</dbReference>
<dbReference type="Pfam" id="PF17852">
    <property type="entry name" value="Dynein_AAA_lid"/>
    <property type="match status" value="1"/>
</dbReference>
<evidence type="ECO:0000259" key="17">
    <source>
        <dbReference type="Pfam" id="PF08393"/>
    </source>
</evidence>
<dbReference type="InterPro" id="IPR041228">
    <property type="entry name" value="Dynein_C"/>
</dbReference>
<feature type="domain" description="Dynein heavy chain ATP-binding dynein motor region" evidence="21">
    <location>
        <begin position="2267"/>
        <end position="2483"/>
    </location>
</feature>
<keyword evidence="8" id="KW-0243">Dynein</keyword>
<dbReference type="Gene3D" id="1.20.58.1120">
    <property type="match status" value="1"/>
</dbReference>
<keyword evidence="13" id="KW-0966">Cell projection</keyword>
<dbReference type="FunFam" id="1.10.8.1220:FF:000001">
    <property type="entry name" value="Dynein axonemal heavy chain 5"/>
    <property type="match status" value="1"/>
</dbReference>
<feature type="domain" description="Dynein heavy chain C-terminal" evidence="25">
    <location>
        <begin position="3117"/>
        <end position="3438"/>
    </location>
</feature>
<evidence type="ECO:0000256" key="9">
    <source>
        <dbReference type="ARBA" id="ARBA00023054"/>
    </source>
</evidence>
<feature type="domain" description="Dynein heavy chain AAA module D4" evidence="20">
    <location>
        <begin position="1603"/>
        <end position="1866"/>
    </location>
</feature>
<dbReference type="Gene3D" id="1.20.920.30">
    <property type="match status" value="1"/>
</dbReference>
<dbReference type="InterPro" id="IPR041658">
    <property type="entry name" value="AAA_lid_11"/>
</dbReference>
<dbReference type="InterPro" id="IPR013602">
    <property type="entry name" value="Dynein_heavy_linker"/>
</dbReference>
<dbReference type="FunFam" id="3.40.50.300:FF:002141">
    <property type="entry name" value="Dynein heavy chain"/>
    <property type="match status" value="1"/>
</dbReference>
<dbReference type="InterPro" id="IPR041589">
    <property type="entry name" value="DNAH3_AAA_lid_1"/>
</dbReference>
<dbReference type="Pfam" id="PF03028">
    <property type="entry name" value="Dynein_heavy"/>
    <property type="match status" value="1"/>
</dbReference>
<feature type="coiled-coil region" evidence="14">
    <location>
        <begin position="2119"/>
        <end position="2167"/>
    </location>
</feature>